<dbReference type="SUPFAM" id="SSF55785">
    <property type="entry name" value="PYP-like sensor domain (PAS domain)"/>
    <property type="match status" value="1"/>
</dbReference>
<dbReference type="GO" id="GO:0006355">
    <property type="term" value="P:regulation of DNA-templated transcription"/>
    <property type="evidence" value="ECO:0007669"/>
    <property type="project" value="InterPro"/>
</dbReference>
<keyword evidence="8" id="KW-1185">Reference proteome</keyword>
<name>A0A512B610_9BACT</name>
<dbReference type="SUPFAM" id="SSF46894">
    <property type="entry name" value="C-terminal effector domain of the bipartite response regulators"/>
    <property type="match status" value="1"/>
</dbReference>
<evidence type="ECO:0000313" key="7">
    <source>
        <dbReference type="EMBL" id="GEO07398.1"/>
    </source>
</evidence>
<gene>
    <name evidence="7" type="ORF">AAE02nite_50620</name>
</gene>
<dbReference type="InterPro" id="IPR036388">
    <property type="entry name" value="WH-like_DNA-bd_sf"/>
</dbReference>
<dbReference type="InterPro" id="IPR000014">
    <property type="entry name" value="PAS"/>
</dbReference>
<dbReference type="Pfam" id="PF08447">
    <property type="entry name" value="PAS_3"/>
    <property type="match status" value="1"/>
</dbReference>
<dbReference type="PROSITE" id="PS50113">
    <property type="entry name" value="PAC"/>
    <property type="match status" value="1"/>
</dbReference>
<dbReference type="PANTHER" id="PTHR44688">
    <property type="entry name" value="DNA-BINDING TRANSCRIPTIONAL ACTIVATOR DEVR_DOSR"/>
    <property type="match status" value="1"/>
</dbReference>
<dbReference type="InterPro" id="IPR016032">
    <property type="entry name" value="Sig_transdc_resp-reg_C-effctor"/>
</dbReference>
<proteinExistence type="predicted"/>
<evidence type="ECO:0000256" key="3">
    <source>
        <dbReference type="ARBA" id="ARBA00023163"/>
    </source>
</evidence>
<keyword evidence="2" id="KW-0238">DNA-binding</keyword>
<dbReference type="Gene3D" id="1.10.10.10">
    <property type="entry name" value="Winged helix-like DNA-binding domain superfamily/Winged helix DNA-binding domain"/>
    <property type="match status" value="1"/>
</dbReference>
<dbReference type="InterPro" id="IPR000700">
    <property type="entry name" value="PAS-assoc_C"/>
</dbReference>
<sequence length="245" mass="28054">MLNQPYGQVQISYENYIRENPTLVNILNNGPCVTWILDMRTLQFSFLSNNVKDILGYDNKNFEEQGLAYFNQIVHPDDVAPTWQLVMKKWECLMALPPYQRTAEKMNISYRIIQPNGNIMQVLEQSSVLQLDDRGHVTHVMGVCSDISLLEKLENKIAANGPVAEKIMAGKVPADPVNQVILSKRELQIVKLIAAGYKSRDIAQELFISFHTVNTHRQKIIEKTNSKNTSELIQYVMTQKLIDFE</sequence>
<feature type="domain" description="PAC" evidence="6">
    <location>
        <begin position="106"/>
        <end position="159"/>
    </location>
</feature>
<dbReference type="EMBL" id="BJYS01000061">
    <property type="protein sequence ID" value="GEO07398.1"/>
    <property type="molecule type" value="Genomic_DNA"/>
</dbReference>
<evidence type="ECO:0000313" key="8">
    <source>
        <dbReference type="Proteomes" id="UP000321532"/>
    </source>
</evidence>
<accession>A0A512B610</accession>
<dbReference type="InterPro" id="IPR000792">
    <property type="entry name" value="Tscrpt_reg_LuxR_C"/>
</dbReference>
<dbReference type="Pfam" id="PF00196">
    <property type="entry name" value="GerE"/>
    <property type="match status" value="1"/>
</dbReference>
<comment type="caution">
    <text evidence="7">The sequence shown here is derived from an EMBL/GenBank/DDBJ whole genome shotgun (WGS) entry which is preliminary data.</text>
</comment>
<dbReference type="Proteomes" id="UP000321532">
    <property type="component" value="Unassembled WGS sequence"/>
</dbReference>
<reference evidence="7 8" key="1">
    <citation type="submission" date="2019-07" db="EMBL/GenBank/DDBJ databases">
        <title>Whole genome shotgun sequence of Adhaeribacter aerolatus NBRC 106133.</title>
        <authorList>
            <person name="Hosoyama A."/>
            <person name="Uohara A."/>
            <person name="Ohji S."/>
            <person name="Ichikawa N."/>
        </authorList>
    </citation>
    <scope>NUCLEOTIDE SEQUENCE [LARGE SCALE GENOMIC DNA]</scope>
    <source>
        <strain evidence="7 8">NBRC 106133</strain>
    </source>
</reference>
<evidence type="ECO:0000259" key="6">
    <source>
        <dbReference type="PROSITE" id="PS50113"/>
    </source>
</evidence>
<dbReference type="GO" id="GO:0003677">
    <property type="term" value="F:DNA binding"/>
    <property type="evidence" value="ECO:0007669"/>
    <property type="project" value="UniProtKB-KW"/>
</dbReference>
<dbReference type="InterPro" id="IPR035965">
    <property type="entry name" value="PAS-like_dom_sf"/>
</dbReference>
<feature type="domain" description="HTH luxR-type" evidence="4">
    <location>
        <begin position="175"/>
        <end position="240"/>
    </location>
</feature>
<protein>
    <submittedName>
        <fullName evidence="7">Helix-turn-helix transcriptional regulator</fullName>
    </submittedName>
</protein>
<dbReference type="PROSITE" id="PS50043">
    <property type="entry name" value="HTH_LUXR_2"/>
    <property type="match status" value="1"/>
</dbReference>
<dbReference type="SMART" id="SM00421">
    <property type="entry name" value="HTH_LUXR"/>
    <property type="match status" value="1"/>
</dbReference>
<keyword evidence="1" id="KW-0805">Transcription regulation</keyword>
<evidence type="ECO:0000259" key="5">
    <source>
        <dbReference type="PROSITE" id="PS50112"/>
    </source>
</evidence>
<keyword evidence="3" id="KW-0804">Transcription</keyword>
<evidence type="ECO:0000259" key="4">
    <source>
        <dbReference type="PROSITE" id="PS50043"/>
    </source>
</evidence>
<organism evidence="7 8">
    <name type="scientific">Adhaeribacter aerolatus</name>
    <dbReference type="NCBI Taxonomy" id="670289"/>
    <lineage>
        <taxon>Bacteria</taxon>
        <taxon>Pseudomonadati</taxon>
        <taxon>Bacteroidota</taxon>
        <taxon>Cytophagia</taxon>
        <taxon>Cytophagales</taxon>
        <taxon>Hymenobacteraceae</taxon>
        <taxon>Adhaeribacter</taxon>
    </lineage>
</organism>
<feature type="domain" description="PAS" evidence="5">
    <location>
        <begin position="19"/>
        <end position="78"/>
    </location>
</feature>
<evidence type="ECO:0000256" key="1">
    <source>
        <dbReference type="ARBA" id="ARBA00023015"/>
    </source>
</evidence>
<dbReference type="PRINTS" id="PR00038">
    <property type="entry name" value="HTHLUXR"/>
</dbReference>
<dbReference type="PANTHER" id="PTHR44688:SF16">
    <property type="entry name" value="DNA-BINDING TRANSCRIPTIONAL ACTIVATOR DEVR_DOSR"/>
    <property type="match status" value="1"/>
</dbReference>
<evidence type="ECO:0000256" key="2">
    <source>
        <dbReference type="ARBA" id="ARBA00023125"/>
    </source>
</evidence>
<dbReference type="InterPro" id="IPR013655">
    <property type="entry name" value="PAS_fold_3"/>
</dbReference>
<dbReference type="PROSITE" id="PS50112">
    <property type="entry name" value="PAS"/>
    <property type="match status" value="1"/>
</dbReference>
<dbReference type="CDD" id="cd06170">
    <property type="entry name" value="LuxR_C_like"/>
    <property type="match status" value="1"/>
</dbReference>
<dbReference type="AlphaFoldDB" id="A0A512B610"/>
<dbReference type="Gene3D" id="3.30.450.20">
    <property type="entry name" value="PAS domain"/>
    <property type="match status" value="1"/>
</dbReference>